<protein>
    <submittedName>
        <fullName evidence="1">Uncharacterized protein</fullName>
    </submittedName>
</protein>
<reference evidence="1 2" key="1">
    <citation type="submission" date="2020-06" db="EMBL/GenBank/DDBJ databases">
        <authorList>
            <person name="Chuat V."/>
        </authorList>
    </citation>
    <scope>NUCLEOTIDE SEQUENCE [LARGE SCALE GENOMIC DNA]</scope>
    <source>
        <strain evidence="1">STH_CIRM_336</strain>
    </source>
</reference>
<gene>
    <name evidence="1" type="ORF">STHERMO_0788</name>
</gene>
<dbReference type="AlphaFoldDB" id="A0A8D6U6S2"/>
<organism evidence="1 2">
    <name type="scientific">Streptococcus thermophilus</name>
    <dbReference type="NCBI Taxonomy" id="1308"/>
    <lineage>
        <taxon>Bacteria</taxon>
        <taxon>Bacillati</taxon>
        <taxon>Bacillota</taxon>
        <taxon>Bacilli</taxon>
        <taxon>Lactobacillales</taxon>
        <taxon>Streptococcaceae</taxon>
        <taxon>Streptococcus</taxon>
    </lineage>
</organism>
<evidence type="ECO:0000313" key="2">
    <source>
        <dbReference type="Proteomes" id="UP000509833"/>
    </source>
</evidence>
<evidence type="ECO:0000313" key="1">
    <source>
        <dbReference type="EMBL" id="CAD0137085.1"/>
    </source>
</evidence>
<sequence>MVNAAKSQTDFDKAYSDQIAKWEYNVTKTTLTLGKKEDDQLSQWQYNKVFTYGDHFTSKDFYY</sequence>
<dbReference type="EMBL" id="LR822017">
    <property type="protein sequence ID" value="CAD0137085.1"/>
    <property type="molecule type" value="Genomic_DNA"/>
</dbReference>
<proteinExistence type="predicted"/>
<accession>A0A8D6U6S2</accession>
<dbReference type="Proteomes" id="UP000509833">
    <property type="component" value="Chromosome"/>
</dbReference>
<name>A0A8D6U6S2_STRTR</name>